<gene>
    <name evidence="3" type="ORF">HID58_010080</name>
</gene>
<dbReference type="Proteomes" id="UP000824890">
    <property type="component" value="Unassembled WGS sequence"/>
</dbReference>
<reference evidence="3 4" key="1">
    <citation type="submission" date="2021-05" db="EMBL/GenBank/DDBJ databases">
        <title>Genome Assembly of Synthetic Allotetraploid Brassica napus Reveals Homoeologous Exchanges between Subgenomes.</title>
        <authorList>
            <person name="Davis J.T."/>
        </authorList>
    </citation>
    <scope>NUCLEOTIDE SEQUENCE [LARGE SCALE GENOMIC DNA]</scope>
    <source>
        <strain evidence="4">cv. Da-Ae</strain>
        <tissue evidence="3">Seedling</tissue>
    </source>
</reference>
<accession>A0ABQ8DW99</accession>
<dbReference type="EMBL" id="JAGKQM010000003">
    <property type="protein sequence ID" value="KAH0932963.1"/>
    <property type="molecule type" value="Genomic_DNA"/>
</dbReference>
<keyword evidence="4" id="KW-1185">Reference proteome</keyword>
<evidence type="ECO:0000313" key="4">
    <source>
        <dbReference type="Proteomes" id="UP000824890"/>
    </source>
</evidence>
<feature type="region of interest" description="Disordered" evidence="1">
    <location>
        <begin position="41"/>
        <end position="60"/>
    </location>
</feature>
<protein>
    <submittedName>
        <fullName evidence="3">Uncharacterized protein</fullName>
    </submittedName>
</protein>
<keyword evidence="2" id="KW-0812">Transmembrane</keyword>
<feature type="non-terminal residue" evidence="3">
    <location>
        <position position="1"/>
    </location>
</feature>
<feature type="transmembrane region" description="Helical" evidence="2">
    <location>
        <begin position="12"/>
        <end position="32"/>
    </location>
</feature>
<evidence type="ECO:0000313" key="3">
    <source>
        <dbReference type="EMBL" id="KAH0932963.1"/>
    </source>
</evidence>
<evidence type="ECO:0000256" key="1">
    <source>
        <dbReference type="SAM" id="MobiDB-lite"/>
    </source>
</evidence>
<keyword evidence="2" id="KW-0472">Membrane</keyword>
<keyword evidence="2" id="KW-1133">Transmembrane helix</keyword>
<sequence length="82" mass="9098">CLIVGSQTLCSVIENVALVMASFLMFFTIKTLKRALAVVPRKRNGGDPDGNPSSPSIKQKTIKMRMTIRMKQSLRFIVSNNV</sequence>
<proteinExistence type="predicted"/>
<comment type="caution">
    <text evidence="3">The sequence shown here is derived from an EMBL/GenBank/DDBJ whole genome shotgun (WGS) entry which is preliminary data.</text>
</comment>
<name>A0ABQ8DW99_BRANA</name>
<organism evidence="3 4">
    <name type="scientific">Brassica napus</name>
    <name type="common">Rape</name>
    <dbReference type="NCBI Taxonomy" id="3708"/>
    <lineage>
        <taxon>Eukaryota</taxon>
        <taxon>Viridiplantae</taxon>
        <taxon>Streptophyta</taxon>
        <taxon>Embryophyta</taxon>
        <taxon>Tracheophyta</taxon>
        <taxon>Spermatophyta</taxon>
        <taxon>Magnoliopsida</taxon>
        <taxon>eudicotyledons</taxon>
        <taxon>Gunneridae</taxon>
        <taxon>Pentapetalae</taxon>
        <taxon>rosids</taxon>
        <taxon>malvids</taxon>
        <taxon>Brassicales</taxon>
        <taxon>Brassicaceae</taxon>
        <taxon>Brassiceae</taxon>
        <taxon>Brassica</taxon>
    </lineage>
</organism>
<evidence type="ECO:0000256" key="2">
    <source>
        <dbReference type="SAM" id="Phobius"/>
    </source>
</evidence>